<comment type="caution">
    <text evidence="1">The sequence shown here is derived from an EMBL/GenBank/DDBJ whole genome shotgun (WGS) entry which is preliminary data.</text>
</comment>
<keyword evidence="2" id="KW-1185">Reference proteome</keyword>
<dbReference type="EMBL" id="PGTO01000030">
    <property type="protein sequence ID" value="RAU20197.1"/>
    <property type="molecule type" value="Genomic_DNA"/>
</dbReference>
<dbReference type="Proteomes" id="UP000251075">
    <property type="component" value="Unassembled WGS sequence"/>
</dbReference>
<evidence type="ECO:0000313" key="2">
    <source>
        <dbReference type="Proteomes" id="UP000251075"/>
    </source>
</evidence>
<sequence length="285" mass="30665">MGDDQTMVVAVARMLAAANKSRSAEGLASAAANDPGLRPLNSLLRTWSIPHVLGLMMDSSVPLGERATAVWHASGVDLWPNRRVGPGDLPALFAAYRKLGVPEAVLEAAAMALRKVREPMFILFPLLVLVMGQENAVEDRIIPMPTWGDVPLCAVDLFSRMGKTAIASFAFSHPPIRSVLKELLPEKSWAKAASYGVFFAEGGMVNPKLHWRHSEAIERQGIEADCASIGFPVDAISDFIKLVEAELPLLHTIRTGLLEAAMPDASLPQESLAPATSHDISTSTN</sequence>
<proteinExistence type="predicted"/>
<protein>
    <submittedName>
        <fullName evidence="1">Uncharacterized protein</fullName>
    </submittedName>
</protein>
<reference evidence="1 2" key="1">
    <citation type="submission" date="2017-11" db="EMBL/GenBank/DDBJ databases">
        <title>Draft genome sequence of magnetotactic bacterium Magnetospirillum kuznetsovii LBB-42.</title>
        <authorList>
            <person name="Grouzdev D.S."/>
            <person name="Rysina M.S."/>
            <person name="Baslerov R.V."/>
            <person name="Koziaeva V."/>
        </authorList>
    </citation>
    <scope>NUCLEOTIDE SEQUENCE [LARGE SCALE GENOMIC DNA]</scope>
    <source>
        <strain evidence="1 2">LBB-42</strain>
    </source>
</reference>
<dbReference type="AlphaFoldDB" id="A0A364NTI8"/>
<organism evidence="1 2">
    <name type="scientific">Paramagnetospirillum kuznetsovii</name>
    <dbReference type="NCBI Taxonomy" id="2053833"/>
    <lineage>
        <taxon>Bacteria</taxon>
        <taxon>Pseudomonadati</taxon>
        <taxon>Pseudomonadota</taxon>
        <taxon>Alphaproteobacteria</taxon>
        <taxon>Rhodospirillales</taxon>
        <taxon>Magnetospirillaceae</taxon>
        <taxon>Paramagnetospirillum</taxon>
    </lineage>
</organism>
<gene>
    <name evidence="1" type="ORF">CU669_19625</name>
</gene>
<name>A0A364NTI8_9PROT</name>
<evidence type="ECO:0000313" key="1">
    <source>
        <dbReference type="EMBL" id="RAU20197.1"/>
    </source>
</evidence>
<accession>A0A364NTI8</accession>